<evidence type="ECO:0000313" key="1">
    <source>
        <dbReference type="EMBL" id="KKK71692.1"/>
    </source>
</evidence>
<name>A0A0F8XRJ3_9ZZZZ</name>
<feature type="non-terminal residue" evidence="1">
    <location>
        <position position="206"/>
    </location>
</feature>
<proteinExistence type="predicted"/>
<organism evidence="1">
    <name type="scientific">marine sediment metagenome</name>
    <dbReference type="NCBI Taxonomy" id="412755"/>
    <lineage>
        <taxon>unclassified sequences</taxon>
        <taxon>metagenomes</taxon>
        <taxon>ecological metagenomes</taxon>
    </lineage>
</organism>
<dbReference type="Gene3D" id="3.30.1330.40">
    <property type="entry name" value="RutC-like"/>
    <property type="match status" value="1"/>
</dbReference>
<dbReference type="AlphaFoldDB" id="A0A0F8XRJ3"/>
<reference evidence="1" key="1">
    <citation type="journal article" date="2015" name="Nature">
        <title>Complex archaea that bridge the gap between prokaryotes and eukaryotes.</title>
        <authorList>
            <person name="Spang A."/>
            <person name="Saw J.H."/>
            <person name="Jorgensen S.L."/>
            <person name="Zaremba-Niedzwiedzka K."/>
            <person name="Martijn J."/>
            <person name="Lind A.E."/>
            <person name="van Eijk R."/>
            <person name="Schleper C."/>
            <person name="Guy L."/>
            <person name="Ettema T.J."/>
        </authorList>
    </citation>
    <scope>NUCLEOTIDE SEQUENCE</scope>
</reference>
<dbReference type="InterPro" id="IPR006175">
    <property type="entry name" value="YjgF/YER057c/UK114"/>
</dbReference>
<dbReference type="Pfam" id="PF01042">
    <property type="entry name" value="Ribonuc_L-PSP"/>
    <property type="match status" value="1"/>
</dbReference>
<gene>
    <name evidence="1" type="ORF">LCGC14_2911370</name>
</gene>
<sequence length="206" mass="23405">MIRKESSDGIGYSVVELNDVRHVFASAVPRQGDTLDQQTHDALRTIAAVIEEEGTLGSIVKQSVFLKDIDQLETCRQIMRDFYGEELPATTYIPQPPCDGRLVQVEALGVGRGLGEVDIERYSERLVVTRHNGVDWVHLAHIFPETTATGVYDRSYDIFQLAAKGLQTRQFRYDQVIRTWLYLGDIVGPEGETQRYKELNRARTDF</sequence>
<dbReference type="CDD" id="cd00448">
    <property type="entry name" value="YjgF_YER057c_UK114_family"/>
    <property type="match status" value="1"/>
</dbReference>
<accession>A0A0F8XRJ3</accession>
<comment type="caution">
    <text evidence="1">The sequence shown here is derived from an EMBL/GenBank/DDBJ whole genome shotgun (WGS) entry which is preliminary data.</text>
</comment>
<dbReference type="SUPFAM" id="SSF55298">
    <property type="entry name" value="YjgF-like"/>
    <property type="match status" value="1"/>
</dbReference>
<dbReference type="InterPro" id="IPR035959">
    <property type="entry name" value="RutC-like_sf"/>
</dbReference>
<dbReference type="EMBL" id="LAZR01057616">
    <property type="protein sequence ID" value="KKK71692.1"/>
    <property type="molecule type" value="Genomic_DNA"/>
</dbReference>
<protein>
    <submittedName>
        <fullName evidence="1">Uncharacterized protein</fullName>
    </submittedName>
</protein>